<dbReference type="InterPro" id="IPR038404">
    <property type="entry name" value="TRAP_DctP_sf"/>
</dbReference>
<protein>
    <submittedName>
        <fullName evidence="6">DctP family TRAP transporter solute-binding subunit</fullName>
    </submittedName>
</protein>
<comment type="similarity">
    <text evidence="2">Belongs to the bacterial solute-binding protein 7 family.</text>
</comment>
<feature type="signal peptide" evidence="5">
    <location>
        <begin position="1"/>
        <end position="28"/>
    </location>
</feature>
<feature type="chain" id="PRO_5040408555" evidence="5">
    <location>
        <begin position="29"/>
        <end position="334"/>
    </location>
</feature>
<dbReference type="PANTHER" id="PTHR33376">
    <property type="match status" value="1"/>
</dbReference>
<reference evidence="7" key="1">
    <citation type="submission" date="2021-04" db="EMBL/GenBank/DDBJ databases">
        <title>A novel Synergistetes isolate from a pyrite-forming mixed culture.</title>
        <authorList>
            <person name="Bunk B."/>
            <person name="Sproer C."/>
            <person name="Spring S."/>
            <person name="Pester M."/>
        </authorList>
    </citation>
    <scope>NUCLEOTIDE SEQUENCE [LARGE SCALE GENOMIC DNA]</scope>
    <source>
        <strain evidence="7">J.5.4.2-T.3.5.2</strain>
    </source>
</reference>
<dbReference type="EMBL" id="CP072943">
    <property type="protein sequence ID" value="QTX32000.1"/>
    <property type="molecule type" value="Genomic_DNA"/>
</dbReference>
<sequence>MKLKSRYVAVALSLFAVLGLVGAAPALAKTYTIKLAYVVPETQSTHIAAAEVFKPYVEEASKGQIKVELFPNGQLGGDRQAIEAVQLGTVQMTIPAAAVLSGFEPKFQVFDLPFVFKSKEAAYRALDGELGDRLAETLLPLGLRNLAYAENGFRHISNNRAPIHTPEDLAGFKIRTMENPVHMATFKALGANPTPISFGELYTALQQKVVDAQENPIPLVYTSKFHEVQKYYSLTGHVYAATVLLMNEPFFASLPEDLQKVVVEGAVRYRTYQRELSQKQDEEMIAKLREAGMEVNELTEEEKRPFIEKTLPVYDQFADQIGADLIELAKRAND</sequence>
<dbReference type="PIRSF" id="PIRSF006470">
    <property type="entry name" value="DctB"/>
    <property type="match status" value="1"/>
</dbReference>
<name>A0A9Q7AHH0_9BACT</name>
<evidence type="ECO:0000313" key="7">
    <source>
        <dbReference type="Proteomes" id="UP000671879"/>
    </source>
</evidence>
<dbReference type="CDD" id="cd13676">
    <property type="entry name" value="PBP2_TRAP_DctP2_like"/>
    <property type="match status" value="1"/>
</dbReference>
<dbReference type="GO" id="GO:0055085">
    <property type="term" value="P:transmembrane transport"/>
    <property type="evidence" value="ECO:0007669"/>
    <property type="project" value="InterPro"/>
</dbReference>
<keyword evidence="3" id="KW-0813">Transport</keyword>
<organism evidence="6 7">
    <name type="scientific">Aminithiophilus ramosus</name>
    <dbReference type="NCBI Taxonomy" id="3029084"/>
    <lineage>
        <taxon>Bacteria</taxon>
        <taxon>Thermotogati</taxon>
        <taxon>Synergistota</taxon>
        <taxon>Synergistia</taxon>
        <taxon>Synergistales</taxon>
        <taxon>Aminithiophilaceae</taxon>
        <taxon>Aminithiophilus</taxon>
    </lineage>
</organism>
<evidence type="ECO:0000256" key="3">
    <source>
        <dbReference type="ARBA" id="ARBA00022448"/>
    </source>
</evidence>
<dbReference type="KEGG" id="aram:KAR29_11865"/>
<dbReference type="RefSeq" id="WP_274373200.1">
    <property type="nucleotide sequence ID" value="NZ_CP072943.1"/>
</dbReference>
<evidence type="ECO:0000256" key="5">
    <source>
        <dbReference type="SAM" id="SignalP"/>
    </source>
</evidence>
<accession>A0A9Q7AHH0</accession>
<proteinExistence type="inferred from homology"/>
<dbReference type="NCBIfam" id="TIGR00787">
    <property type="entry name" value="dctP"/>
    <property type="match status" value="1"/>
</dbReference>
<dbReference type="Proteomes" id="UP000671879">
    <property type="component" value="Chromosome"/>
</dbReference>
<dbReference type="PANTHER" id="PTHR33376:SF4">
    <property type="entry name" value="SIALIC ACID-BINDING PERIPLASMIC PROTEIN SIAP"/>
    <property type="match status" value="1"/>
</dbReference>
<evidence type="ECO:0000313" key="6">
    <source>
        <dbReference type="EMBL" id="QTX32000.1"/>
    </source>
</evidence>
<keyword evidence="7" id="KW-1185">Reference proteome</keyword>
<gene>
    <name evidence="6" type="ORF">KAR29_11865</name>
</gene>
<dbReference type="AlphaFoldDB" id="A0A9Q7AHH0"/>
<evidence type="ECO:0000256" key="2">
    <source>
        <dbReference type="ARBA" id="ARBA00009023"/>
    </source>
</evidence>
<dbReference type="Pfam" id="PF03480">
    <property type="entry name" value="DctP"/>
    <property type="match status" value="1"/>
</dbReference>
<evidence type="ECO:0000256" key="4">
    <source>
        <dbReference type="ARBA" id="ARBA00022729"/>
    </source>
</evidence>
<comment type="subcellular location">
    <subcellularLocation>
        <location evidence="1">Cell envelope</location>
    </subcellularLocation>
</comment>
<evidence type="ECO:0000256" key="1">
    <source>
        <dbReference type="ARBA" id="ARBA00004196"/>
    </source>
</evidence>
<dbReference type="InterPro" id="IPR004682">
    <property type="entry name" value="TRAP_DctP"/>
</dbReference>
<dbReference type="GO" id="GO:0030288">
    <property type="term" value="C:outer membrane-bounded periplasmic space"/>
    <property type="evidence" value="ECO:0007669"/>
    <property type="project" value="InterPro"/>
</dbReference>
<dbReference type="NCBIfam" id="NF037995">
    <property type="entry name" value="TRAP_S1"/>
    <property type="match status" value="1"/>
</dbReference>
<dbReference type="Gene3D" id="3.40.190.170">
    <property type="entry name" value="Bacterial extracellular solute-binding protein, family 7"/>
    <property type="match status" value="1"/>
</dbReference>
<dbReference type="InterPro" id="IPR018389">
    <property type="entry name" value="DctP_fam"/>
</dbReference>
<keyword evidence="4 5" id="KW-0732">Signal</keyword>